<protein>
    <submittedName>
        <fullName evidence="2">Uncharacterized protein</fullName>
    </submittedName>
</protein>
<evidence type="ECO:0000313" key="3">
    <source>
        <dbReference type="Proteomes" id="UP000016935"/>
    </source>
</evidence>
<feature type="compositionally biased region" description="Low complexity" evidence="1">
    <location>
        <begin position="19"/>
        <end position="37"/>
    </location>
</feature>
<dbReference type="Proteomes" id="UP000016935">
    <property type="component" value="Unassembled WGS sequence"/>
</dbReference>
<feature type="compositionally biased region" description="Polar residues" evidence="1">
    <location>
        <begin position="1"/>
        <end position="11"/>
    </location>
</feature>
<dbReference type="AlphaFoldDB" id="R0K6K6"/>
<reference evidence="2 3" key="2">
    <citation type="journal article" date="2013" name="PLoS Genet.">
        <title>Comparative genome structure, secondary metabolite, and effector coding capacity across Cochliobolus pathogens.</title>
        <authorList>
            <person name="Condon B.J."/>
            <person name="Leng Y."/>
            <person name="Wu D."/>
            <person name="Bushley K.E."/>
            <person name="Ohm R.A."/>
            <person name="Otillar R."/>
            <person name="Martin J."/>
            <person name="Schackwitz W."/>
            <person name="Grimwood J."/>
            <person name="MohdZainudin N."/>
            <person name="Xue C."/>
            <person name="Wang R."/>
            <person name="Manning V.A."/>
            <person name="Dhillon B."/>
            <person name="Tu Z.J."/>
            <person name="Steffenson B.J."/>
            <person name="Salamov A."/>
            <person name="Sun H."/>
            <person name="Lowry S."/>
            <person name="LaButti K."/>
            <person name="Han J."/>
            <person name="Copeland A."/>
            <person name="Lindquist E."/>
            <person name="Barry K."/>
            <person name="Schmutz J."/>
            <person name="Baker S.E."/>
            <person name="Ciuffetti L.M."/>
            <person name="Grigoriev I.V."/>
            <person name="Zhong S."/>
            <person name="Turgeon B.G."/>
        </authorList>
    </citation>
    <scope>NUCLEOTIDE SEQUENCE [LARGE SCALE GENOMIC DNA]</scope>
    <source>
        <strain evidence="3">28A</strain>
    </source>
</reference>
<keyword evidence="3" id="KW-1185">Reference proteome</keyword>
<dbReference type="GeneID" id="19398923"/>
<reference evidence="2 3" key="1">
    <citation type="journal article" date="2012" name="PLoS Pathog.">
        <title>Diverse lifestyles and strategies of plant pathogenesis encoded in the genomes of eighteen Dothideomycetes fungi.</title>
        <authorList>
            <person name="Ohm R.A."/>
            <person name="Feau N."/>
            <person name="Henrissat B."/>
            <person name="Schoch C.L."/>
            <person name="Horwitz B.A."/>
            <person name="Barry K.W."/>
            <person name="Condon B.J."/>
            <person name="Copeland A.C."/>
            <person name="Dhillon B."/>
            <person name="Glaser F."/>
            <person name="Hesse C.N."/>
            <person name="Kosti I."/>
            <person name="LaButti K."/>
            <person name="Lindquist E.A."/>
            <person name="Lucas S."/>
            <person name="Salamov A.A."/>
            <person name="Bradshaw R.E."/>
            <person name="Ciuffetti L."/>
            <person name="Hamelin R.C."/>
            <person name="Kema G.H.J."/>
            <person name="Lawrence C."/>
            <person name="Scott J.A."/>
            <person name="Spatafora J.W."/>
            <person name="Turgeon B.G."/>
            <person name="de Wit P.J.G.M."/>
            <person name="Zhong S."/>
            <person name="Goodwin S.B."/>
            <person name="Grigoriev I.V."/>
        </authorList>
    </citation>
    <scope>NUCLEOTIDE SEQUENCE [LARGE SCALE GENOMIC DNA]</scope>
    <source>
        <strain evidence="3">28A</strain>
    </source>
</reference>
<evidence type="ECO:0000313" key="2">
    <source>
        <dbReference type="EMBL" id="EOA85159.1"/>
    </source>
</evidence>
<evidence type="ECO:0000256" key="1">
    <source>
        <dbReference type="SAM" id="MobiDB-lite"/>
    </source>
</evidence>
<dbReference type="HOGENOM" id="CLU_2499284_0_0_1"/>
<dbReference type="RefSeq" id="XP_008027624.1">
    <property type="nucleotide sequence ID" value="XM_008029433.1"/>
</dbReference>
<organism evidence="2 3">
    <name type="scientific">Exserohilum turcicum (strain 28A)</name>
    <name type="common">Northern leaf blight fungus</name>
    <name type="synonym">Setosphaeria turcica</name>
    <dbReference type="NCBI Taxonomy" id="671987"/>
    <lineage>
        <taxon>Eukaryota</taxon>
        <taxon>Fungi</taxon>
        <taxon>Dikarya</taxon>
        <taxon>Ascomycota</taxon>
        <taxon>Pezizomycotina</taxon>
        <taxon>Dothideomycetes</taxon>
        <taxon>Pleosporomycetidae</taxon>
        <taxon>Pleosporales</taxon>
        <taxon>Pleosporineae</taxon>
        <taxon>Pleosporaceae</taxon>
        <taxon>Exserohilum</taxon>
    </lineage>
</organism>
<feature type="region of interest" description="Disordered" evidence="1">
    <location>
        <begin position="1"/>
        <end position="37"/>
    </location>
</feature>
<name>R0K6K6_EXST2</name>
<sequence length="86" mass="8401">MNTTGSIQLSHGQGYVQHPTPISTAGPSAPTTTAAGGLRVQQVRSIRVASCPSAAAKMTSVSVAHEAEAVAACARASGQAGEGGLA</sequence>
<dbReference type="EMBL" id="KB908703">
    <property type="protein sequence ID" value="EOA85159.1"/>
    <property type="molecule type" value="Genomic_DNA"/>
</dbReference>
<proteinExistence type="predicted"/>
<accession>R0K6K6</accession>
<gene>
    <name evidence="2" type="ORF">SETTUDRAFT_163868</name>
</gene>